<evidence type="ECO:0000256" key="2">
    <source>
        <dbReference type="ARBA" id="ARBA00022692"/>
    </source>
</evidence>
<evidence type="ECO:0000256" key="8">
    <source>
        <dbReference type="SAM" id="Phobius"/>
    </source>
</evidence>
<feature type="domain" description="Protein kinase" evidence="9">
    <location>
        <begin position="553"/>
        <end position="753"/>
    </location>
</feature>
<evidence type="ECO:0000313" key="11">
    <source>
        <dbReference type="Proteomes" id="UP000694865"/>
    </source>
</evidence>
<dbReference type="InterPro" id="IPR001245">
    <property type="entry name" value="Ser-Thr/Tyr_kinase_cat_dom"/>
</dbReference>
<dbReference type="InterPro" id="IPR000719">
    <property type="entry name" value="Prot_kinase_dom"/>
</dbReference>
<feature type="transmembrane region" description="Helical" evidence="8">
    <location>
        <begin position="445"/>
        <end position="469"/>
    </location>
</feature>
<keyword evidence="3 8" id="KW-1133">Transmembrane helix</keyword>
<dbReference type="SMART" id="SM00409">
    <property type="entry name" value="IG"/>
    <property type="match status" value="3"/>
</dbReference>
<evidence type="ECO:0000256" key="1">
    <source>
        <dbReference type="ARBA" id="ARBA00004479"/>
    </source>
</evidence>
<keyword evidence="7" id="KW-0393">Immunoglobulin domain</keyword>
<dbReference type="InterPro" id="IPR051275">
    <property type="entry name" value="Cell_adhesion_signaling"/>
</dbReference>
<evidence type="ECO:0000256" key="4">
    <source>
        <dbReference type="ARBA" id="ARBA00023136"/>
    </source>
</evidence>
<evidence type="ECO:0000256" key="6">
    <source>
        <dbReference type="ARBA" id="ARBA00023180"/>
    </source>
</evidence>
<reference evidence="12" key="1">
    <citation type="submission" date="2025-08" db="UniProtKB">
        <authorList>
            <consortium name="RefSeq"/>
        </authorList>
    </citation>
    <scope>IDENTIFICATION</scope>
    <source>
        <tissue evidence="12">Testes</tissue>
    </source>
</reference>
<dbReference type="SMART" id="SM00408">
    <property type="entry name" value="IGc2"/>
    <property type="match status" value="4"/>
</dbReference>
<evidence type="ECO:0000256" key="7">
    <source>
        <dbReference type="ARBA" id="ARBA00023319"/>
    </source>
</evidence>
<organism evidence="11 12">
    <name type="scientific">Saccoglossus kowalevskii</name>
    <name type="common">Acorn worm</name>
    <dbReference type="NCBI Taxonomy" id="10224"/>
    <lineage>
        <taxon>Eukaryota</taxon>
        <taxon>Metazoa</taxon>
        <taxon>Hemichordata</taxon>
        <taxon>Enteropneusta</taxon>
        <taxon>Harrimaniidae</taxon>
        <taxon>Saccoglossus</taxon>
    </lineage>
</organism>
<dbReference type="SUPFAM" id="SSF56112">
    <property type="entry name" value="Protein kinase-like (PK-like)"/>
    <property type="match status" value="1"/>
</dbReference>
<dbReference type="Proteomes" id="UP000694865">
    <property type="component" value="Unplaced"/>
</dbReference>
<sequence>KPDSASLSGYTGAVTSGSYLLLTCTTTTSNPSATILWYRNNIRIYDNDDNINIGSLTETNGDYNGKISEQQITITTRAEDNQAEYKCKARNSQVTGDVNSNSVPITVYFKPDSATLSGYTGAVTSGSNILLTCTATTSNPSATILWYRNNNKIDDNDDNINIGTLTETNGDYNGKISEQQITITTRAEDNQAEYKCKARNLQVTVDVNSNSVPITVYFSPVYPDGCRTLLSAYPGNTGHVIVGDILLLTCTSCSSNPDASLIWYHGNQMITVPNQLVYMDSIYSGRKSIQEMTITLTYHHHNNELYCKAENSQVGQSEQSNAVILNVHYTPFPVNENQNEQSRANDGETGELRCQFNSNPTSTLQWFGPNGNVLTCNDRITIYNSTQGTLHESIITISKTEFNDYGNYTCFAESDFANATFIVMFYGKTQPPRNIDSSRSTHTNAAVYVVPSVILSLLAITIASVIIVLKRRIQHRQNTDDTVLDDKRYENVAAENKFEPNKNSEEAYESIEKICFNKNQVKEEEYAKLSFDKNEVVYMKSGQKTNEFPRDRACIKSIISIGKFYEISKAEAWNINGVSGHSNVVIKKSSNGDPLVENEIVKEIEILQSIRGHSNIIRMLGCCTEKVPSYIILDHLNVDLKTFLQSQHKYETMEAPNIDLISFVLNVANGMEYLSSLKIMHRYLTAGHVLISDDKKCKISNFGYASDVIDDARFFEKTKLIYDAEEGLVSANDDSLKKGPHTFIKWEILSNFA</sequence>
<dbReference type="Gene3D" id="1.10.510.10">
    <property type="entry name" value="Transferase(Phosphotransferase) domain 1"/>
    <property type="match status" value="1"/>
</dbReference>
<dbReference type="Pfam" id="PF08205">
    <property type="entry name" value="C2-set_2"/>
    <property type="match status" value="1"/>
</dbReference>
<keyword evidence="4 8" id="KW-0472">Membrane</keyword>
<dbReference type="PANTHER" id="PTHR11640:SF31">
    <property type="entry name" value="IRREGULAR CHIASM C-ROUGHEST PROTEIN-RELATED"/>
    <property type="match status" value="1"/>
</dbReference>
<feature type="domain" description="Ig-like" evidence="10">
    <location>
        <begin position="333"/>
        <end position="420"/>
    </location>
</feature>
<proteinExistence type="predicted"/>
<dbReference type="PIRSF" id="PIRSF000615">
    <property type="entry name" value="TyrPK_CSF1-R"/>
    <property type="match status" value="1"/>
</dbReference>
<dbReference type="InterPro" id="IPR003599">
    <property type="entry name" value="Ig_sub"/>
</dbReference>
<accession>A0ABM0MPI2</accession>
<dbReference type="SUPFAM" id="SSF48726">
    <property type="entry name" value="Immunoglobulin"/>
    <property type="match status" value="4"/>
</dbReference>
<dbReference type="PROSITE" id="PS50011">
    <property type="entry name" value="PROTEIN_KINASE_DOM"/>
    <property type="match status" value="1"/>
</dbReference>
<dbReference type="RefSeq" id="XP_006821923.1">
    <property type="nucleotide sequence ID" value="XM_006821860.1"/>
</dbReference>
<dbReference type="InterPro" id="IPR007110">
    <property type="entry name" value="Ig-like_dom"/>
</dbReference>
<dbReference type="Pfam" id="PF07714">
    <property type="entry name" value="PK_Tyr_Ser-Thr"/>
    <property type="match status" value="1"/>
</dbReference>
<dbReference type="InterPro" id="IPR020635">
    <property type="entry name" value="Tyr_kinase_cat_dom"/>
</dbReference>
<feature type="domain" description="Ig-like" evidence="10">
    <location>
        <begin position="111"/>
        <end position="215"/>
    </location>
</feature>
<dbReference type="Pfam" id="PF13927">
    <property type="entry name" value="Ig_3"/>
    <property type="match status" value="2"/>
</dbReference>
<dbReference type="Gene3D" id="2.60.40.10">
    <property type="entry name" value="Immunoglobulins"/>
    <property type="match status" value="4"/>
</dbReference>
<dbReference type="InterPro" id="IPR003598">
    <property type="entry name" value="Ig_sub2"/>
</dbReference>
<keyword evidence="5" id="KW-1015">Disulfide bond</keyword>
<dbReference type="Pfam" id="PF13895">
    <property type="entry name" value="Ig_2"/>
    <property type="match status" value="1"/>
</dbReference>
<dbReference type="Gene3D" id="3.30.200.20">
    <property type="entry name" value="Phosphorylase Kinase, domain 1"/>
    <property type="match status" value="1"/>
</dbReference>
<evidence type="ECO:0000313" key="12">
    <source>
        <dbReference type="RefSeq" id="XP_006821923.1"/>
    </source>
</evidence>
<dbReference type="PROSITE" id="PS50835">
    <property type="entry name" value="IG_LIKE"/>
    <property type="match status" value="4"/>
</dbReference>
<keyword evidence="2 8" id="KW-0812">Transmembrane</keyword>
<protein>
    <submittedName>
        <fullName evidence="12">Nephrin-like</fullName>
    </submittedName>
</protein>
<name>A0ABM0MPI2_SACKO</name>
<evidence type="ECO:0000259" key="10">
    <source>
        <dbReference type="PROSITE" id="PS50835"/>
    </source>
</evidence>
<feature type="domain" description="Ig-like" evidence="10">
    <location>
        <begin position="223"/>
        <end position="323"/>
    </location>
</feature>
<dbReference type="InterPro" id="IPR011009">
    <property type="entry name" value="Kinase-like_dom_sf"/>
</dbReference>
<comment type="subcellular location">
    <subcellularLocation>
        <location evidence="1">Membrane</location>
        <topology evidence="1">Single-pass type I membrane protein</topology>
    </subcellularLocation>
</comment>
<gene>
    <name evidence="12" type="primary">LOC102805519</name>
</gene>
<dbReference type="PANTHER" id="PTHR11640">
    <property type="entry name" value="NEPHRIN"/>
    <property type="match status" value="1"/>
</dbReference>
<dbReference type="GeneID" id="102805519"/>
<feature type="domain" description="Ig-like" evidence="10">
    <location>
        <begin position="2"/>
        <end position="106"/>
    </location>
</feature>
<dbReference type="InterPro" id="IPR036179">
    <property type="entry name" value="Ig-like_dom_sf"/>
</dbReference>
<feature type="non-terminal residue" evidence="12">
    <location>
        <position position="1"/>
    </location>
</feature>
<evidence type="ECO:0000256" key="3">
    <source>
        <dbReference type="ARBA" id="ARBA00022989"/>
    </source>
</evidence>
<keyword evidence="6" id="KW-0325">Glycoprotein</keyword>
<evidence type="ECO:0000259" key="9">
    <source>
        <dbReference type="PROSITE" id="PS50011"/>
    </source>
</evidence>
<dbReference type="SMART" id="SM00219">
    <property type="entry name" value="TyrKc"/>
    <property type="match status" value="1"/>
</dbReference>
<keyword evidence="11" id="KW-1185">Reference proteome</keyword>
<evidence type="ECO:0000256" key="5">
    <source>
        <dbReference type="ARBA" id="ARBA00023157"/>
    </source>
</evidence>
<dbReference type="InterPro" id="IPR013162">
    <property type="entry name" value="CD80_C2-set"/>
</dbReference>
<dbReference type="InterPro" id="IPR013783">
    <property type="entry name" value="Ig-like_fold"/>
</dbReference>